<feature type="compositionally biased region" description="Basic and acidic residues" evidence="1">
    <location>
        <begin position="67"/>
        <end position="79"/>
    </location>
</feature>
<dbReference type="OMA" id="NSNVQMG"/>
<dbReference type="AlphaFoldDB" id="B8MAS9"/>
<dbReference type="RefSeq" id="XP_002481761.1">
    <property type="nucleotide sequence ID" value="XM_002481716.1"/>
</dbReference>
<sequence length="86" mass="8318">MPRGAEYDNGVPQSDNAIETGPTKAHGTNPGSDIDRSGKAADLPETMGGNNLASGGGGSTGSGSGKGGHEPKTLGDKKGLGSQPGV</sequence>
<dbReference type="PhylomeDB" id="B8MAS9"/>
<dbReference type="eggNOG" id="ENOG502RNT2">
    <property type="taxonomic scope" value="Eukaryota"/>
</dbReference>
<gene>
    <name evidence="2" type="ORF">TSTA_115640</name>
</gene>
<reference evidence="3" key="1">
    <citation type="journal article" date="2015" name="Genome Announc.">
        <title>Genome sequence of the AIDS-associated pathogen Penicillium marneffei (ATCC18224) and its near taxonomic relative Talaromyces stipitatus (ATCC10500).</title>
        <authorList>
            <person name="Nierman W.C."/>
            <person name="Fedorova-Abrams N.D."/>
            <person name="Andrianopoulos A."/>
        </authorList>
    </citation>
    <scope>NUCLEOTIDE SEQUENCE [LARGE SCALE GENOMIC DNA]</scope>
    <source>
        <strain evidence="3">ATCC 10500 / CBS 375.48 / QM 6759 / NRRL 1006</strain>
    </source>
</reference>
<dbReference type="VEuPathDB" id="FungiDB:TSTA_115640"/>
<organism evidence="2 3">
    <name type="scientific">Talaromyces stipitatus (strain ATCC 10500 / CBS 375.48 / QM 6759 / NRRL 1006)</name>
    <name type="common">Penicillium stipitatum</name>
    <dbReference type="NCBI Taxonomy" id="441959"/>
    <lineage>
        <taxon>Eukaryota</taxon>
        <taxon>Fungi</taxon>
        <taxon>Dikarya</taxon>
        <taxon>Ascomycota</taxon>
        <taxon>Pezizomycotina</taxon>
        <taxon>Eurotiomycetes</taxon>
        <taxon>Eurotiomycetidae</taxon>
        <taxon>Eurotiales</taxon>
        <taxon>Trichocomaceae</taxon>
        <taxon>Talaromyces</taxon>
        <taxon>Talaromyces sect. Talaromyces</taxon>
    </lineage>
</organism>
<dbReference type="GeneID" id="8099591"/>
<dbReference type="EMBL" id="EQ962655">
    <property type="protein sequence ID" value="EED17769.1"/>
    <property type="molecule type" value="Genomic_DNA"/>
</dbReference>
<name>B8MAS9_TALSN</name>
<dbReference type="Proteomes" id="UP000001745">
    <property type="component" value="Unassembled WGS sequence"/>
</dbReference>
<evidence type="ECO:0000313" key="2">
    <source>
        <dbReference type="EMBL" id="EED17769.1"/>
    </source>
</evidence>
<accession>B8MAS9</accession>
<protein>
    <submittedName>
        <fullName evidence="2">Uncharacterized protein</fullName>
    </submittedName>
</protein>
<feature type="region of interest" description="Disordered" evidence="1">
    <location>
        <begin position="1"/>
        <end position="86"/>
    </location>
</feature>
<dbReference type="HOGENOM" id="CLU_156682_0_0_1"/>
<feature type="compositionally biased region" description="Gly residues" evidence="1">
    <location>
        <begin position="54"/>
        <end position="66"/>
    </location>
</feature>
<evidence type="ECO:0000256" key="1">
    <source>
        <dbReference type="SAM" id="MobiDB-lite"/>
    </source>
</evidence>
<dbReference type="InParanoid" id="B8MAS9"/>
<evidence type="ECO:0000313" key="3">
    <source>
        <dbReference type="Proteomes" id="UP000001745"/>
    </source>
</evidence>
<proteinExistence type="predicted"/>
<keyword evidence="3" id="KW-1185">Reference proteome</keyword>
<dbReference type="OrthoDB" id="3439627at2759"/>